<evidence type="ECO:0000259" key="9">
    <source>
        <dbReference type="Pfam" id="PF17763"/>
    </source>
</evidence>
<keyword evidence="11" id="KW-1185">Reference proteome</keyword>
<evidence type="ECO:0000256" key="3">
    <source>
        <dbReference type="ARBA" id="ARBA00022801"/>
    </source>
</evidence>
<keyword evidence="3 10" id="KW-0378">Hydrolase</keyword>
<comment type="similarity">
    <text evidence="1">Belongs to the asparaginase 1 family.</text>
</comment>
<dbReference type="InterPro" id="IPR040919">
    <property type="entry name" value="Asparaginase_C"/>
</dbReference>
<proteinExistence type="inferred from homology"/>
<dbReference type="CDD" id="cd08963">
    <property type="entry name" value="L-asparaginase_I"/>
    <property type="match status" value="1"/>
</dbReference>
<dbReference type="NCBIfam" id="TIGR00519">
    <property type="entry name" value="asnASE_I"/>
    <property type="match status" value="1"/>
</dbReference>
<dbReference type="HOGENOM" id="CLU_019134_2_2_10"/>
<evidence type="ECO:0000256" key="4">
    <source>
        <dbReference type="PIRSR" id="PIRSR001220-1"/>
    </source>
</evidence>
<dbReference type="PIRSF" id="PIRSF500176">
    <property type="entry name" value="L_ASNase"/>
    <property type="match status" value="1"/>
</dbReference>
<dbReference type="Pfam" id="PF17763">
    <property type="entry name" value="Asparaginase_C"/>
    <property type="match status" value="1"/>
</dbReference>
<dbReference type="SUPFAM" id="SSF53774">
    <property type="entry name" value="Glutaminase/Asparaginase"/>
    <property type="match status" value="1"/>
</dbReference>
<dbReference type="SFLD" id="SFLDS00057">
    <property type="entry name" value="Glutaminase/Asparaginase"/>
    <property type="match status" value="1"/>
</dbReference>
<dbReference type="GO" id="GO:0004067">
    <property type="term" value="F:asparaginase activity"/>
    <property type="evidence" value="ECO:0007669"/>
    <property type="project" value="UniProtKB-UniRule"/>
</dbReference>
<feature type="binding site" evidence="5">
    <location>
        <begin position="91"/>
        <end position="92"/>
    </location>
    <ligand>
        <name>substrate</name>
    </ligand>
</feature>
<organism evidence="10 11">
    <name type="scientific">Paludibacter propionicigenes (strain DSM 17365 / JCM 13257 / WB4)</name>
    <dbReference type="NCBI Taxonomy" id="694427"/>
    <lineage>
        <taxon>Bacteria</taxon>
        <taxon>Pseudomonadati</taxon>
        <taxon>Bacteroidota</taxon>
        <taxon>Bacteroidia</taxon>
        <taxon>Bacteroidales</taxon>
        <taxon>Paludibacteraceae</taxon>
        <taxon>Paludibacter</taxon>
    </lineage>
</organism>
<dbReference type="EMBL" id="CP002345">
    <property type="protein sequence ID" value="ADQ79984.1"/>
    <property type="molecule type" value="Genomic_DNA"/>
</dbReference>
<feature type="domain" description="L-asparaginase N-terminal" evidence="8">
    <location>
        <begin position="7"/>
        <end position="197"/>
    </location>
</feature>
<dbReference type="InterPro" id="IPR027473">
    <property type="entry name" value="L-asparaginase_C"/>
</dbReference>
<dbReference type="GO" id="GO:0009066">
    <property type="term" value="P:aspartate family amino acid metabolic process"/>
    <property type="evidence" value="ECO:0007669"/>
    <property type="project" value="UniProtKB-ARBA"/>
</dbReference>
<dbReference type="InterPro" id="IPR006034">
    <property type="entry name" value="Asparaginase/glutaminase-like"/>
</dbReference>
<reference key="1">
    <citation type="submission" date="2010-11" db="EMBL/GenBank/DDBJ databases">
        <title>The complete genome of Paludibacter propionicigenes DSM 17365.</title>
        <authorList>
            <consortium name="US DOE Joint Genome Institute (JGI-PGF)"/>
            <person name="Lucas S."/>
            <person name="Copeland A."/>
            <person name="Lapidus A."/>
            <person name="Bruce D."/>
            <person name="Goodwin L."/>
            <person name="Pitluck S."/>
            <person name="Kyrpides N."/>
            <person name="Mavromatis K."/>
            <person name="Ivanova N."/>
            <person name="Munk A.C."/>
            <person name="Brettin T."/>
            <person name="Detter J.C."/>
            <person name="Han C."/>
            <person name="Tapia R."/>
            <person name="Land M."/>
            <person name="Hauser L."/>
            <person name="Markowitz V."/>
            <person name="Cheng J.-F."/>
            <person name="Hugenholtz P."/>
            <person name="Woyke T."/>
            <person name="Wu D."/>
            <person name="Gronow S."/>
            <person name="Wellnitz S."/>
            <person name="Brambilla E."/>
            <person name="Klenk H.-P."/>
            <person name="Eisen J.A."/>
        </authorList>
    </citation>
    <scope>NUCLEOTIDE SEQUENCE</scope>
    <source>
        <strain>WB4</strain>
    </source>
</reference>
<protein>
    <recommendedName>
        <fullName evidence="2">asparaginase</fullName>
        <ecNumber evidence="2">3.5.1.1</ecNumber>
    </recommendedName>
</protein>
<dbReference type="PROSITE" id="PS51732">
    <property type="entry name" value="ASN_GLN_ASE_3"/>
    <property type="match status" value="1"/>
</dbReference>
<evidence type="ECO:0000256" key="2">
    <source>
        <dbReference type="ARBA" id="ARBA00012920"/>
    </source>
</evidence>
<dbReference type="RefSeq" id="WP_013445353.1">
    <property type="nucleotide sequence ID" value="NC_014734.1"/>
</dbReference>
<dbReference type="Proteomes" id="UP000008718">
    <property type="component" value="Chromosome"/>
</dbReference>
<feature type="active site" description="O-isoaspartyl threonine intermediate" evidence="4">
    <location>
        <position position="15"/>
    </location>
</feature>
<evidence type="ECO:0000259" key="8">
    <source>
        <dbReference type="Pfam" id="PF00710"/>
    </source>
</evidence>
<feature type="domain" description="Asparaginase/glutaminase C-terminal" evidence="9">
    <location>
        <begin position="217"/>
        <end position="331"/>
    </location>
</feature>
<dbReference type="PROSITE" id="PS00917">
    <property type="entry name" value="ASN_GLN_ASE_2"/>
    <property type="match status" value="1"/>
</dbReference>
<gene>
    <name evidence="10" type="ordered locus">Palpr_1845</name>
</gene>
<dbReference type="SMART" id="SM00870">
    <property type="entry name" value="Asparaginase"/>
    <property type="match status" value="1"/>
</dbReference>
<dbReference type="eggNOG" id="COG0252">
    <property type="taxonomic scope" value="Bacteria"/>
</dbReference>
<dbReference type="KEGG" id="ppn:Palpr_1845"/>
<dbReference type="STRING" id="694427.Palpr_1845"/>
<name>E4T5J0_PALPW</name>
<dbReference type="InterPro" id="IPR036152">
    <property type="entry name" value="Asp/glu_Ase-like_sf"/>
</dbReference>
<dbReference type="InterPro" id="IPR027475">
    <property type="entry name" value="Asparaginase/glutaminase_AS2"/>
</dbReference>
<accession>E4T5J0</accession>
<dbReference type="Gene3D" id="3.40.50.40">
    <property type="match status" value="1"/>
</dbReference>
<dbReference type="Gene3D" id="3.40.50.1170">
    <property type="entry name" value="L-asparaginase, N-terminal domain"/>
    <property type="match status" value="1"/>
</dbReference>
<dbReference type="InterPro" id="IPR027474">
    <property type="entry name" value="L-asparaginase_N"/>
</dbReference>
<dbReference type="AlphaFoldDB" id="E4T5J0"/>
<dbReference type="EC" id="3.5.1.1" evidence="2"/>
<dbReference type="PIRSF" id="PIRSF001220">
    <property type="entry name" value="L-ASNase_gatD"/>
    <property type="match status" value="1"/>
</dbReference>
<reference evidence="10 11" key="2">
    <citation type="journal article" date="2011" name="Stand. Genomic Sci.">
        <title>Complete genome sequence of Paludibacter propionicigenes type strain (WB4).</title>
        <authorList>
            <person name="Gronow S."/>
            <person name="Munk C."/>
            <person name="Lapidus A."/>
            <person name="Nolan M."/>
            <person name="Lucas S."/>
            <person name="Hammon N."/>
            <person name="Deshpande S."/>
            <person name="Cheng J.F."/>
            <person name="Tapia R."/>
            <person name="Han C."/>
            <person name="Goodwin L."/>
            <person name="Pitluck S."/>
            <person name="Liolios K."/>
            <person name="Ivanova N."/>
            <person name="Mavromatis K."/>
            <person name="Mikhailova N."/>
            <person name="Pati A."/>
            <person name="Chen A."/>
            <person name="Palaniappan K."/>
            <person name="Land M."/>
            <person name="Hauser L."/>
            <person name="Chang Y.J."/>
            <person name="Jeffries C.D."/>
            <person name="Brambilla E."/>
            <person name="Rohde M."/>
            <person name="Goker M."/>
            <person name="Detter J.C."/>
            <person name="Woyke T."/>
            <person name="Bristow J."/>
            <person name="Eisen J.A."/>
            <person name="Markowitz V."/>
            <person name="Hugenholtz P."/>
            <person name="Kyrpides N.C."/>
            <person name="Klenk H.P."/>
        </authorList>
    </citation>
    <scope>NUCLEOTIDE SEQUENCE [LARGE SCALE GENOMIC DNA]</scope>
    <source>
        <strain evidence="11">DSM 17365 / JCM 13257 / WB4</strain>
    </source>
</reference>
<dbReference type="InterPro" id="IPR020827">
    <property type="entry name" value="Asparaginase/glutaminase_AS1"/>
</dbReference>
<evidence type="ECO:0000256" key="5">
    <source>
        <dbReference type="PIRSR" id="PIRSR001220-2"/>
    </source>
</evidence>
<evidence type="ECO:0000256" key="1">
    <source>
        <dbReference type="ARBA" id="ARBA00010518"/>
    </source>
</evidence>
<evidence type="ECO:0000256" key="7">
    <source>
        <dbReference type="PROSITE-ProRule" id="PRU10100"/>
    </source>
</evidence>
<evidence type="ECO:0000313" key="10">
    <source>
        <dbReference type="EMBL" id="ADQ79984.1"/>
    </source>
</evidence>
<dbReference type="InterPro" id="IPR037152">
    <property type="entry name" value="L-asparaginase_N_sf"/>
</dbReference>
<dbReference type="InterPro" id="IPR006033">
    <property type="entry name" value="AsnA_fam"/>
</dbReference>
<sequence length="344" mass="38090">MEKESAVLLLFTGGTISMSEDPATGALRPIDFDRLQEYMPELKQTGVRIKSIPFLPLIDSSDVHPPVWERMAEIIQENYDEFDGFVILHGTDTMAYTASAMSFMLENLSKPVIFTGAQLPIGMMRSDAKENLLTAIEIASAQENGQPIVPEVCIFFEDTLFRGNRTTKKNAEHFSAFNSYNYPPLAKAGVHIKYFRSYIHYPAANTSLRVRTKIDQNIAILKLFPGISEHTVNSILNIPGLKAVVLESFGAGNAPRRTWFYNALKAATDRGILIVNKTQCSTGSVEMGRYETSLNLVNAGVMSAYDCTTEAIVTKLMHLLGEFDSADDIKHRLSVSLCGEMTVA</sequence>
<dbReference type="FunFam" id="3.40.50.1170:FF:000001">
    <property type="entry name" value="L-asparaginase 2"/>
    <property type="match status" value="1"/>
</dbReference>
<feature type="active site" evidence="6">
    <location>
        <position position="15"/>
    </location>
</feature>
<dbReference type="FunFam" id="3.40.50.40:FF:000001">
    <property type="entry name" value="L-asparaginase 1"/>
    <property type="match status" value="1"/>
</dbReference>
<feature type="active site" evidence="7">
    <location>
        <position position="91"/>
    </location>
</feature>
<evidence type="ECO:0000256" key="6">
    <source>
        <dbReference type="PROSITE-ProRule" id="PRU10099"/>
    </source>
</evidence>
<dbReference type="InterPro" id="IPR041725">
    <property type="entry name" value="L-asparaginase_I"/>
</dbReference>
<feature type="binding site" evidence="5">
    <location>
        <position position="60"/>
    </location>
    <ligand>
        <name>substrate</name>
    </ligand>
</feature>
<dbReference type="PROSITE" id="PS00144">
    <property type="entry name" value="ASN_GLN_ASE_1"/>
    <property type="match status" value="1"/>
</dbReference>
<dbReference type="PANTHER" id="PTHR11707:SF28">
    <property type="entry name" value="60 KDA LYSOPHOSPHOLIPASE"/>
    <property type="match status" value="1"/>
</dbReference>
<evidence type="ECO:0000313" key="11">
    <source>
        <dbReference type="Proteomes" id="UP000008718"/>
    </source>
</evidence>
<dbReference type="PANTHER" id="PTHR11707">
    <property type="entry name" value="L-ASPARAGINASE"/>
    <property type="match status" value="1"/>
</dbReference>
<dbReference type="Pfam" id="PF00710">
    <property type="entry name" value="Asparaginase"/>
    <property type="match status" value="1"/>
</dbReference>
<dbReference type="PRINTS" id="PR00139">
    <property type="entry name" value="ASNGLNASE"/>
</dbReference>